<evidence type="ECO:0000256" key="1">
    <source>
        <dbReference type="SAM" id="Phobius"/>
    </source>
</evidence>
<organism evidence="2">
    <name type="scientific">Vannella robusta</name>
    <dbReference type="NCBI Taxonomy" id="1487602"/>
    <lineage>
        <taxon>Eukaryota</taxon>
        <taxon>Amoebozoa</taxon>
        <taxon>Discosea</taxon>
        <taxon>Flabellinia</taxon>
        <taxon>Vannellidae</taxon>
        <taxon>Vannella</taxon>
    </lineage>
</organism>
<proteinExistence type="predicted"/>
<gene>
    <name evidence="2" type="ORF">VSP0166_LOCUS1938</name>
</gene>
<feature type="transmembrane region" description="Helical" evidence="1">
    <location>
        <begin position="535"/>
        <end position="554"/>
    </location>
</feature>
<accession>A0A7S4HLI4</accession>
<name>A0A7S4HLI4_9EUKA</name>
<feature type="transmembrane region" description="Helical" evidence="1">
    <location>
        <begin position="445"/>
        <end position="462"/>
    </location>
</feature>
<keyword evidence="1" id="KW-1133">Transmembrane helix</keyword>
<keyword evidence="1" id="KW-0472">Membrane</keyword>
<protein>
    <submittedName>
        <fullName evidence="2">Uncharacterized protein</fullName>
    </submittedName>
</protein>
<keyword evidence="1" id="KW-0812">Transmembrane</keyword>
<dbReference type="EMBL" id="HBKP01002725">
    <property type="protein sequence ID" value="CAE2202798.1"/>
    <property type="molecule type" value="Transcribed_RNA"/>
</dbReference>
<dbReference type="AlphaFoldDB" id="A0A7S4HLI4"/>
<evidence type="ECO:0000313" key="2">
    <source>
        <dbReference type="EMBL" id="CAE2202798.1"/>
    </source>
</evidence>
<sequence length="592" mass="67094">MNPFAKKLNTSPLAVADLKHTKSPPVKEKRKCSWCEQTCDHQRITKHLGAKRSKYQCSNCLKSTVRCRNLRCKTMSRAQRGWHEGFCIDHTPLYNEPSVTAHCSWCFEETSHTIQNDCLLNRMTFQGTVFACDSCHRATQHCKKCDAMCRISERGSTPLCFACCDLVSWDDPQAARDSVTIHGWCPWCVNQTEQTLKVHFKSTNNTSGDIFQCSQCSQEIKPCPCKRSSIIASSKKSKCKPCQESRGERMWQDIQTKFTQLCNSYSLELGKQEMQRKSKYQEKALNAGLIRPFLLLVSMDPRMRSATAFKLDIPLLHYEILGNAHAEADLILFEPKKGLQRRTNSIFESVGVSTKCNWYQILRRAIHDLSDAESSLKSKTAKETFGECANPSSKVLHTLEMELLDHMAKRHVQMLNPELRQKAIELYEKDEIYHMFDELHEEGCQIHSICIMFIAIAISSGMQSGKLNMDINQIHYNEFLEYLRSYLGGTNAVGDKVHSAQFAGTQVVFFIARVIVVGSIVNLVGTVLFPPFLPFVSAGLFCVGVALFVAAFIYRPSREISCQATLLIVFQQFLLATSKMDLPVSPRSRVAK</sequence>
<reference evidence="2" key="1">
    <citation type="submission" date="2021-01" db="EMBL/GenBank/DDBJ databases">
        <authorList>
            <person name="Corre E."/>
            <person name="Pelletier E."/>
            <person name="Niang G."/>
            <person name="Scheremetjew M."/>
            <person name="Finn R."/>
            <person name="Kale V."/>
            <person name="Holt S."/>
            <person name="Cochrane G."/>
            <person name="Meng A."/>
            <person name="Brown T."/>
            <person name="Cohen L."/>
        </authorList>
    </citation>
    <scope>NUCLEOTIDE SEQUENCE</scope>
    <source>
        <strain evidence="2">DIVA3 518/3/11/1/6</strain>
    </source>
</reference>
<feature type="transmembrane region" description="Helical" evidence="1">
    <location>
        <begin position="507"/>
        <end position="529"/>
    </location>
</feature>